<dbReference type="PANTHER" id="PTHR30154:SF34">
    <property type="entry name" value="TRANSCRIPTIONAL REGULATOR AZLB"/>
    <property type="match status" value="1"/>
</dbReference>
<dbReference type="SUPFAM" id="SSF46785">
    <property type="entry name" value="Winged helix' DNA-binding domain"/>
    <property type="match status" value="2"/>
</dbReference>
<reference evidence="5 6" key="1">
    <citation type="submission" date="2017-07" db="EMBL/GenBank/DDBJ databases">
        <title>Draft whole genome sequences of clinical Proprionibacteriaceae strains.</title>
        <authorList>
            <person name="Bernier A.-M."/>
            <person name="Bernard K."/>
            <person name="Domingo M.-C."/>
        </authorList>
    </citation>
    <scope>NUCLEOTIDE SEQUENCE [LARGE SCALE GENOMIC DNA]</scope>
    <source>
        <strain evidence="5 6">NML 030167</strain>
    </source>
</reference>
<dbReference type="InterPro" id="IPR000485">
    <property type="entry name" value="AsnC-type_HTH_dom"/>
</dbReference>
<dbReference type="Gene3D" id="3.30.70.920">
    <property type="match status" value="2"/>
</dbReference>
<dbReference type="AlphaFoldDB" id="A0A255GP94"/>
<dbReference type="InterPro" id="IPR036390">
    <property type="entry name" value="WH_DNA-bd_sf"/>
</dbReference>
<proteinExistence type="predicted"/>
<sequence length="343" mass="37719">MTLPDRDRRILAALQLAPRATWRQIGTATGMSEQLVAQRGQQLLADGLVRVSGQVDHLRCGLGINVQTRLSCPPNQVMSVAEQLANDPQTRFVTVTAGGSDIFVQYVVRDHAALPGVLQRLPPVVTRADTAMVLRKFSAVEEWDSQVLDADARAVLRPDSGQVRYQHQDWTTPETLTDTEHAMIEILHRDGRASYAELSRQLGTSESTVMRRMDSLRRRGCLRFRALFDQALLGYPVEFLQLLTVEPSRTTAVGSRLAELPGSQLVCCTTGDSNLLVFGATTDYAALYDHVGAVSAEDGAVHGIDTLMITRTLKHAWIPVSAERIQLAPASESVRLDQQKEPA</sequence>
<keyword evidence="6" id="KW-1185">Reference proteome</keyword>
<evidence type="ECO:0000256" key="2">
    <source>
        <dbReference type="ARBA" id="ARBA00023125"/>
    </source>
</evidence>
<dbReference type="SUPFAM" id="SSF54909">
    <property type="entry name" value="Dimeric alpha+beta barrel"/>
    <property type="match status" value="2"/>
</dbReference>
<dbReference type="GO" id="GO:0043200">
    <property type="term" value="P:response to amino acid"/>
    <property type="evidence" value="ECO:0007669"/>
    <property type="project" value="TreeGrafter"/>
</dbReference>
<keyword evidence="1" id="KW-0805">Transcription regulation</keyword>
<dbReference type="PANTHER" id="PTHR30154">
    <property type="entry name" value="LEUCINE-RESPONSIVE REGULATORY PROTEIN"/>
    <property type="match status" value="1"/>
</dbReference>
<gene>
    <name evidence="5" type="ORF">CGZ94_04115</name>
</gene>
<dbReference type="Pfam" id="PF13404">
    <property type="entry name" value="HTH_AsnC-type"/>
    <property type="match status" value="1"/>
</dbReference>
<evidence type="ECO:0000259" key="4">
    <source>
        <dbReference type="PROSITE" id="PS50956"/>
    </source>
</evidence>
<dbReference type="OrthoDB" id="4050641at2"/>
<dbReference type="Gene3D" id="1.10.10.10">
    <property type="entry name" value="Winged helix-like DNA-binding domain superfamily/Winged helix DNA-binding domain"/>
    <property type="match status" value="2"/>
</dbReference>
<dbReference type="RefSeq" id="WP_094399618.1">
    <property type="nucleotide sequence ID" value="NZ_NMVL01000003.1"/>
</dbReference>
<dbReference type="InterPro" id="IPR011008">
    <property type="entry name" value="Dimeric_a/b-barrel"/>
</dbReference>
<feature type="domain" description="HTH asnC-type" evidence="4">
    <location>
        <begin position="176"/>
        <end position="236"/>
    </location>
</feature>
<comment type="caution">
    <text evidence="5">The sequence shown here is derived from an EMBL/GenBank/DDBJ whole genome shotgun (WGS) entry which is preliminary data.</text>
</comment>
<dbReference type="EMBL" id="NMVO01000003">
    <property type="protein sequence ID" value="OYO16376.1"/>
    <property type="molecule type" value="Genomic_DNA"/>
</dbReference>
<dbReference type="Pfam" id="PF13412">
    <property type="entry name" value="HTH_24"/>
    <property type="match status" value="1"/>
</dbReference>
<accession>A0A255GP94</accession>
<protein>
    <submittedName>
        <fullName evidence="5">AsnC family protein</fullName>
    </submittedName>
</protein>
<organism evidence="5 6">
    <name type="scientific">Enemella evansiae</name>
    <dbReference type="NCBI Taxonomy" id="2016499"/>
    <lineage>
        <taxon>Bacteria</taxon>
        <taxon>Bacillati</taxon>
        <taxon>Actinomycetota</taxon>
        <taxon>Actinomycetes</taxon>
        <taxon>Propionibacteriales</taxon>
        <taxon>Propionibacteriaceae</taxon>
        <taxon>Enemella</taxon>
    </lineage>
</organism>
<dbReference type="SMART" id="SM00344">
    <property type="entry name" value="HTH_ASNC"/>
    <property type="match status" value="2"/>
</dbReference>
<dbReference type="Proteomes" id="UP000215896">
    <property type="component" value="Unassembled WGS sequence"/>
</dbReference>
<keyword evidence="2" id="KW-0238">DNA-binding</keyword>
<keyword evidence="3" id="KW-0804">Transcription</keyword>
<evidence type="ECO:0000256" key="3">
    <source>
        <dbReference type="ARBA" id="ARBA00023163"/>
    </source>
</evidence>
<evidence type="ECO:0000313" key="6">
    <source>
        <dbReference type="Proteomes" id="UP000215896"/>
    </source>
</evidence>
<dbReference type="PRINTS" id="PR00033">
    <property type="entry name" value="HTHASNC"/>
</dbReference>
<name>A0A255GP94_9ACTN</name>
<evidence type="ECO:0000256" key="1">
    <source>
        <dbReference type="ARBA" id="ARBA00023015"/>
    </source>
</evidence>
<dbReference type="GO" id="GO:0043565">
    <property type="term" value="F:sequence-specific DNA binding"/>
    <property type="evidence" value="ECO:0007669"/>
    <property type="project" value="InterPro"/>
</dbReference>
<evidence type="ECO:0000313" key="5">
    <source>
        <dbReference type="EMBL" id="OYO16376.1"/>
    </source>
</evidence>
<dbReference type="GO" id="GO:0005829">
    <property type="term" value="C:cytosol"/>
    <property type="evidence" value="ECO:0007669"/>
    <property type="project" value="TreeGrafter"/>
</dbReference>
<dbReference type="InterPro" id="IPR036388">
    <property type="entry name" value="WH-like_DNA-bd_sf"/>
</dbReference>
<dbReference type="PROSITE" id="PS50956">
    <property type="entry name" value="HTH_ASNC_2"/>
    <property type="match status" value="1"/>
</dbReference>
<dbReference type="InterPro" id="IPR019888">
    <property type="entry name" value="Tscrpt_reg_AsnC-like"/>
</dbReference>